<dbReference type="PANTHER" id="PTHR47354">
    <property type="entry name" value="NADH OXIDOREDUCTASE HCR"/>
    <property type="match status" value="1"/>
</dbReference>
<dbReference type="Gene3D" id="3.40.50.80">
    <property type="entry name" value="Nucleotide-binding domain of ferredoxin-NADP reductase (FNR) module"/>
    <property type="match status" value="1"/>
</dbReference>
<dbReference type="CDD" id="cd00207">
    <property type="entry name" value="fer2"/>
    <property type="match status" value="1"/>
</dbReference>
<dbReference type="Pfam" id="PF00970">
    <property type="entry name" value="FAD_binding_6"/>
    <property type="match status" value="1"/>
</dbReference>
<sequence length="367" mass="38334">MWEARNIVSHMGVLADFGRRARVAAGWFTQPLVPDDLLGTLNPVWSTSEPHARVVGVRRETADTTTLLLRTGRAHTTHRAGQFVGIGTRLDGVWHWRTYSATSCPSDPLLAVTVTAVPGGTVSGALAHRTPVGALLRIGPPAGEFVLPDPVPEKLLFVTAGSGITPVMGMLRDLASTRPETLEGAVVVHCDRTPADLVFGLELRALAAATGMRLVERHTAVEGRLTPDALADDVPDWAARQTWACGPAGLLDALTTHWDRFGDPEALHLERFVAPTPASDTGSGGRVTFTTSGITADAGPGTPLLAAGEAAGALLPNGCRMGICHTCVGALRSGGVADLRTGEVHDTPGQSVRTCVSGAAGDVEIEL</sequence>
<keyword evidence="4" id="KW-0479">Metal-binding</keyword>
<keyword evidence="5" id="KW-0274">FAD</keyword>
<dbReference type="SUPFAM" id="SSF54292">
    <property type="entry name" value="2Fe-2S ferredoxin-like"/>
    <property type="match status" value="1"/>
</dbReference>
<dbReference type="InterPro" id="IPR001041">
    <property type="entry name" value="2Fe-2S_ferredoxin-type"/>
</dbReference>
<evidence type="ECO:0000256" key="6">
    <source>
        <dbReference type="ARBA" id="ARBA00023002"/>
    </source>
</evidence>
<evidence type="ECO:0000256" key="3">
    <source>
        <dbReference type="ARBA" id="ARBA00022714"/>
    </source>
</evidence>
<dbReference type="SUPFAM" id="SSF63380">
    <property type="entry name" value="Riboflavin synthase domain-like"/>
    <property type="match status" value="1"/>
</dbReference>
<comment type="cofactor">
    <cofactor evidence="1">
        <name>FAD</name>
        <dbReference type="ChEBI" id="CHEBI:57692"/>
    </cofactor>
</comment>
<dbReference type="CDD" id="cd06216">
    <property type="entry name" value="FNR_iron_sulfur_binding_2"/>
    <property type="match status" value="1"/>
</dbReference>
<dbReference type="InterPro" id="IPR017927">
    <property type="entry name" value="FAD-bd_FR_type"/>
</dbReference>
<organism evidence="11 12">
    <name type="scientific">Pseudonocardia kunmingensis</name>
    <dbReference type="NCBI Taxonomy" id="630975"/>
    <lineage>
        <taxon>Bacteria</taxon>
        <taxon>Bacillati</taxon>
        <taxon>Actinomycetota</taxon>
        <taxon>Actinomycetes</taxon>
        <taxon>Pseudonocardiales</taxon>
        <taxon>Pseudonocardiaceae</taxon>
        <taxon>Pseudonocardia</taxon>
    </lineage>
</organism>
<evidence type="ECO:0000313" key="12">
    <source>
        <dbReference type="Proteomes" id="UP000315677"/>
    </source>
</evidence>
<dbReference type="InterPro" id="IPR036010">
    <property type="entry name" value="2Fe-2S_ferredoxin-like_sf"/>
</dbReference>
<dbReference type="InterPro" id="IPR008333">
    <property type="entry name" value="Cbr1-like_FAD-bd_dom"/>
</dbReference>
<evidence type="ECO:0000259" key="10">
    <source>
        <dbReference type="PROSITE" id="PS51384"/>
    </source>
</evidence>
<keyword evidence="2" id="KW-0285">Flavoprotein</keyword>
<keyword evidence="8" id="KW-0411">Iron-sulfur</keyword>
<evidence type="ECO:0000256" key="7">
    <source>
        <dbReference type="ARBA" id="ARBA00023004"/>
    </source>
</evidence>
<comment type="caution">
    <text evidence="11">The sequence shown here is derived from an EMBL/GenBank/DDBJ whole genome shotgun (WGS) entry which is preliminary data.</text>
</comment>
<name>A0A543DZY8_9PSEU</name>
<dbReference type="Proteomes" id="UP000315677">
    <property type="component" value="Unassembled WGS sequence"/>
</dbReference>
<evidence type="ECO:0000256" key="2">
    <source>
        <dbReference type="ARBA" id="ARBA00022630"/>
    </source>
</evidence>
<proteinExistence type="predicted"/>
<keyword evidence="6" id="KW-0560">Oxidoreductase</keyword>
<dbReference type="SUPFAM" id="SSF52343">
    <property type="entry name" value="Ferredoxin reductase-like, C-terminal NADP-linked domain"/>
    <property type="match status" value="1"/>
</dbReference>
<feature type="domain" description="2Fe-2S ferredoxin-type" evidence="9">
    <location>
        <begin position="285"/>
        <end position="367"/>
    </location>
</feature>
<evidence type="ECO:0000256" key="5">
    <source>
        <dbReference type="ARBA" id="ARBA00022827"/>
    </source>
</evidence>
<evidence type="ECO:0000256" key="4">
    <source>
        <dbReference type="ARBA" id="ARBA00022723"/>
    </source>
</evidence>
<dbReference type="PROSITE" id="PS51384">
    <property type="entry name" value="FAD_FR"/>
    <property type="match status" value="1"/>
</dbReference>
<dbReference type="Pfam" id="PF00111">
    <property type="entry name" value="Fer2"/>
    <property type="match status" value="1"/>
</dbReference>
<evidence type="ECO:0000313" key="11">
    <source>
        <dbReference type="EMBL" id="TQM14888.1"/>
    </source>
</evidence>
<dbReference type="InterPro" id="IPR039261">
    <property type="entry name" value="FNR_nucleotide-bd"/>
</dbReference>
<evidence type="ECO:0000256" key="8">
    <source>
        <dbReference type="ARBA" id="ARBA00023014"/>
    </source>
</evidence>
<keyword evidence="7" id="KW-0408">Iron</keyword>
<dbReference type="PANTHER" id="PTHR47354:SF6">
    <property type="entry name" value="NADH OXIDOREDUCTASE HCR"/>
    <property type="match status" value="1"/>
</dbReference>
<dbReference type="InterPro" id="IPR001433">
    <property type="entry name" value="OxRdtase_FAD/NAD-bd"/>
</dbReference>
<dbReference type="GO" id="GO:0051537">
    <property type="term" value="F:2 iron, 2 sulfur cluster binding"/>
    <property type="evidence" value="ECO:0007669"/>
    <property type="project" value="UniProtKB-KW"/>
</dbReference>
<dbReference type="InterPro" id="IPR012675">
    <property type="entry name" value="Beta-grasp_dom_sf"/>
</dbReference>
<dbReference type="Pfam" id="PF00175">
    <property type="entry name" value="NAD_binding_1"/>
    <property type="match status" value="1"/>
</dbReference>
<dbReference type="GO" id="GO:0016491">
    <property type="term" value="F:oxidoreductase activity"/>
    <property type="evidence" value="ECO:0007669"/>
    <property type="project" value="UniProtKB-KW"/>
</dbReference>
<dbReference type="AlphaFoldDB" id="A0A543DZY8"/>
<dbReference type="PRINTS" id="PR00410">
    <property type="entry name" value="PHEHYDRXLASE"/>
</dbReference>
<dbReference type="Gene3D" id="3.10.20.30">
    <property type="match status" value="1"/>
</dbReference>
<feature type="domain" description="FAD-binding FR-type" evidence="10">
    <location>
        <begin position="47"/>
        <end position="148"/>
    </location>
</feature>
<protein>
    <submittedName>
        <fullName evidence="11">Ferredoxin-NADP reductase</fullName>
    </submittedName>
</protein>
<evidence type="ECO:0000259" key="9">
    <source>
        <dbReference type="PROSITE" id="PS51085"/>
    </source>
</evidence>
<dbReference type="Gene3D" id="2.40.30.10">
    <property type="entry name" value="Translation factors"/>
    <property type="match status" value="1"/>
</dbReference>
<evidence type="ECO:0000256" key="1">
    <source>
        <dbReference type="ARBA" id="ARBA00001974"/>
    </source>
</evidence>
<dbReference type="InterPro" id="IPR017938">
    <property type="entry name" value="Riboflavin_synthase-like_b-brl"/>
</dbReference>
<dbReference type="GO" id="GO:0046872">
    <property type="term" value="F:metal ion binding"/>
    <property type="evidence" value="ECO:0007669"/>
    <property type="project" value="UniProtKB-KW"/>
</dbReference>
<dbReference type="PROSITE" id="PS51085">
    <property type="entry name" value="2FE2S_FER_2"/>
    <property type="match status" value="1"/>
</dbReference>
<keyword evidence="3" id="KW-0001">2Fe-2S</keyword>
<dbReference type="EMBL" id="VFPA01000001">
    <property type="protein sequence ID" value="TQM14888.1"/>
    <property type="molecule type" value="Genomic_DNA"/>
</dbReference>
<accession>A0A543DZY8</accession>
<dbReference type="InterPro" id="IPR050415">
    <property type="entry name" value="MRET"/>
</dbReference>
<reference evidence="11 12" key="1">
    <citation type="submission" date="2019-06" db="EMBL/GenBank/DDBJ databases">
        <title>Sequencing the genomes of 1000 actinobacteria strains.</title>
        <authorList>
            <person name="Klenk H.-P."/>
        </authorList>
    </citation>
    <scope>NUCLEOTIDE SEQUENCE [LARGE SCALE GENOMIC DNA]</scope>
    <source>
        <strain evidence="11 12">DSM 45301</strain>
    </source>
</reference>
<gene>
    <name evidence="11" type="ORF">FB558_1667</name>
</gene>
<keyword evidence="12" id="KW-1185">Reference proteome</keyword>